<accession>A0A1V9FQC7</accession>
<evidence type="ECO:0000313" key="2">
    <source>
        <dbReference type="Proteomes" id="UP000192796"/>
    </source>
</evidence>
<dbReference type="EMBL" id="LVYD01000061">
    <property type="protein sequence ID" value="OQP60497.1"/>
    <property type="molecule type" value="Genomic_DNA"/>
</dbReference>
<dbReference type="Pfam" id="PF17170">
    <property type="entry name" value="DUF5128"/>
    <property type="match status" value="1"/>
</dbReference>
<dbReference type="STRING" id="1703345.A3860_33055"/>
<reference evidence="1 2" key="1">
    <citation type="submission" date="2016-03" db="EMBL/GenBank/DDBJ databases">
        <title>Niastella vici sp. nov., isolated from farmland soil.</title>
        <authorList>
            <person name="Chen L."/>
            <person name="Wang D."/>
            <person name="Yang S."/>
            <person name="Wang G."/>
        </authorList>
    </citation>
    <scope>NUCLEOTIDE SEQUENCE [LARGE SCALE GENOMIC DNA]</scope>
    <source>
        <strain evidence="1 2">DJ57</strain>
    </source>
</reference>
<keyword evidence="2" id="KW-1185">Reference proteome</keyword>
<dbReference type="OrthoDB" id="828283at2"/>
<sequence>MKVISSQICGCIICIILFFETNAQVIEKLRINPAISYGGNASEYIKTIEYIPLETTKESLFGAVSEMLITDSSFIISDLDTKALLFFTRSGRFLQKIKGKIVYPSAWLDKKSNTILVCNTFPLTDPHSIPCIRYSLSGKKLQSLSLTRNELDLIRGIDLGNEYTVTRTNYDLPVDGKIKDTTLFLISTYKGGSLYKRIFPFNTLEHQLFFKQNRSLNIGSMSENGSVYVVTPFDHFLYKVSKDKVTPMYQFVFPANRTLPRGIIESKDSRVIDSVQKILAHDQNIIVNVKNIIFNGKKMYFNAGVSVYPYSDLGSGGSNQFNFIYDLNSGKLTSFERFTPDSTTCYLPFTSLRSRYWGMDYFDGFFYTNISSLNIFAAKGATKSKNPNYPPVLQEYFNTQNSRSNPVIVKMKLKE</sequence>
<comment type="caution">
    <text evidence="1">The sequence shown here is derived from an EMBL/GenBank/DDBJ whole genome shotgun (WGS) entry which is preliminary data.</text>
</comment>
<evidence type="ECO:0008006" key="3">
    <source>
        <dbReference type="Google" id="ProtNLM"/>
    </source>
</evidence>
<dbReference type="RefSeq" id="WP_081152887.1">
    <property type="nucleotide sequence ID" value="NZ_LVYD01000061.1"/>
</dbReference>
<name>A0A1V9FQC7_9BACT</name>
<organism evidence="1 2">
    <name type="scientific">Niastella vici</name>
    <dbReference type="NCBI Taxonomy" id="1703345"/>
    <lineage>
        <taxon>Bacteria</taxon>
        <taxon>Pseudomonadati</taxon>
        <taxon>Bacteroidota</taxon>
        <taxon>Chitinophagia</taxon>
        <taxon>Chitinophagales</taxon>
        <taxon>Chitinophagaceae</taxon>
        <taxon>Niastella</taxon>
    </lineage>
</organism>
<dbReference type="AlphaFoldDB" id="A0A1V9FQC7"/>
<gene>
    <name evidence="1" type="ORF">A3860_33055</name>
</gene>
<dbReference type="Proteomes" id="UP000192796">
    <property type="component" value="Unassembled WGS sequence"/>
</dbReference>
<evidence type="ECO:0000313" key="1">
    <source>
        <dbReference type="EMBL" id="OQP60497.1"/>
    </source>
</evidence>
<protein>
    <recommendedName>
        <fullName evidence="3">6-bladed beta-propeller</fullName>
    </recommendedName>
</protein>
<proteinExistence type="predicted"/>